<feature type="coiled-coil region" evidence="1">
    <location>
        <begin position="52"/>
        <end position="87"/>
    </location>
</feature>
<organism evidence="3 4">
    <name type="scientific">Exophiala oligosperma</name>
    <dbReference type="NCBI Taxonomy" id="215243"/>
    <lineage>
        <taxon>Eukaryota</taxon>
        <taxon>Fungi</taxon>
        <taxon>Dikarya</taxon>
        <taxon>Ascomycota</taxon>
        <taxon>Pezizomycotina</taxon>
        <taxon>Eurotiomycetes</taxon>
        <taxon>Chaetothyriomycetidae</taxon>
        <taxon>Chaetothyriales</taxon>
        <taxon>Herpotrichiellaceae</taxon>
        <taxon>Exophiala</taxon>
    </lineage>
</organism>
<dbReference type="OrthoDB" id="2245989at2759"/>
<dbReference type="InterPro" id="IPR046347">
    <property type="entry name" value="bZIP_sf"/>
</dbReference>
<dbReference type="EMBL" id="KN847337">
    <property type="protein sequence ID" value="KIW41407.1"/>
    <property type="molecule type" value="Genomic_DNA"/>
</dbReference>
<name>A0A0D2BVC9_9EURO</name>
<dbReference type="PANTHER" id="PTHR38116:SF9">
    <property type="entry name" value="BZIP DOMAIN-CONTAINING PROTEIN"/>
    <property type="match status" value="1"/>
</dbReference>
<dbReference type="GO" id="GO:0003700">
    <property type="term" value="F:DNA-binding transcription factor activity"/>
    <property type="evidence" value="ECO:0007669"/>
    <property type="project" value="InterPro"/>
</dbReference>
<dbReference type="InterPro" id="IPR021833">
    <property type="entry name" value="DUF3425"/>
</dbReference>
<dbReference type="VEuPathDB" id="FungiDB:PV06_06969"/>
<evidence type="ECO:0008006" key="5">
    <source>
        <dbReference type="Google" id="ProtNLM"/>
    </source>
</evidence>
<protein>
    <recommendedName>
        <fullName evidence="5">BZIP domain-containing protein</fullName>
    </recommendedName>
</protein>
<dbReference type="Pfam" id="PF11905">
    <property type="entry name" value="DUF3425"/>
    <property type="match status" value="1"/>
</dbReference>
<dbReference type="Gene3D" id="1.20.5.170">
    <property type="match status" value="1"/>
</dbReference>
<dbReference type="CDD" id="cd14688">
    <property type="entry name" value="bZIP_YAP"/>
    <property type="match status" value="1"/>
</dbReference>
<gene>
    <name evidence="3" type="ORF">PV06_06969</name>
</gene>
<dbReference type="PANTHER" id="PTHR38116">
    <property type="entry name" value="CHROMOSOME 7, WHOLE GENOME SHOTGUN SEQUENCE"/>
    <property type="match status" value="1"/>
</dbReference>
<keyword evidence="4" id="KW-1185">Reference proteome</keyword>
<dbReference type="AlphaFoldDB" id="A0A0D2BVC9"/>
<feature type="region of interest" description="Disordered" evidence="2">
    <location>
        <begin position="136"/>
        <end position="162"/>
    </location>
</feature>
<dbReference type="GeneID" id="27359043"/>
<evidence type="ECO:0000256" key="2">
    <source>
        <dbReference type="SAM" id="MobiDB-lite"/>
    </source>
</evidence>
<dbReference type="RefSeq" id="XP_016261623.1">
    <property type="nucleotide sequence ID" value="XM_016408143.1"/>
</dbReference>
<dbReference type="HOGENOM" id="CLU_434142_0_0_1"/>
<reference evidence="3 4" key="1">
    <citation type="submission" date="2015-01" db="EMBL/GenBank/DDBJ databases">
        <title>The Genome Sequence of Exophiala oligosperma CBS72588.</title>
        <authorList>
            <consortium name="The Broad Institute Genomics Platform"/>
            <person name="Cuomo C."/>
            <person name="de Hoog S."/>
            <person name="Gorbushina A."/>
            <person name="Stielow B."/>
            <person name="Teixiera M."/>
            <person name="Abouelleil A."/>
            <person name="Chapman S.B."/>
            <person name="Priest M."/>
            <person name="Young S.K."/>
            <person name="Wortman J."/>
            <person name="Nusbaum C."/>
            <person name="Birren B."/>
        </authorList>
    </citation>
    <scope>NUCLEOTIDE SEQUENCE [LARGE SCALE GENOMIC DNA]</scope>
    <source>
        <strain evidence="3 4">CBS 72588</strain>
    </source>
</reference>
<feature type="region of interest" description="Disordered" evidence="2">
    <location>
        <begin position="1"/>
        <end position="36"/>
    </location>
</feature>
<dbReference type="Proteomes" id="UP000053342">
    <property type="component" value="Unassembled WGS sequence"/>
</dbReference>
<keyword evidence="1" id="KW-0175">Coiled coil</keyword>
<feature type="compositionally biased region" description="Polar residues" evidence="2">
    <location>
        <begin position="147"/>
        <end position="162"/>
    </location>
</feature>
<evidence type="ECO:0000313" key="4">
    <source>
        <dbReference type="Proteomes" id="UP000053342"/>
    </source>
</evidence>
<accession>A0A0D2BVC9</accession>
<dbReference type="SUPFAM" id="SSF57959">
    <property type="entry name" value="Leucine zipper domain"/>
    <property type="match status" value="1"/>
</dbReference>
<evidence type="ECO:0000256" key="1">
    <source>
        <dbReference type="SAM" id="Coils"/>
    </source>
</evidence>
<evidence type="ECO:0000313" key="3">
    <source>
        <dbReference type="EMBL" id="KIW41407.1"/>
    </source>
</evidence>
<sequence length="630" mass="70256">MTHGNSSRSKKRSSAAVVREDGQSQDEAIKRRRNRLSQRSFRERRLAYINELEEKSRRASQTESERNKALSDENVELRNSYLKLRKKVLGVICTLQEISEEAGKRLNLNTNQTATESADFEFSINESQFLDMPEQDEGVFSRPCGAQTDTNKQSSTYSNNDIQPDSVDIMFTESSDDCSDPAAVCGGKSTEIPNSTIPPEGNASESFFDHTKATILPDTQTEAGCFATGDHIDPGVGNVSGPHIPPSEETHQNAGPRWQMHTYCYGPNSTPDIWKQSPLICQIPPASQLGNPLQRTITGSLFLEHVEMLETLVYQKFLQLEDPNSDDRASEVIGTAVTLFHDYAWEGTARFWGSSQARSILEAILAWRCMPNSATLAKLPLAWRPTPLQLYTPHSCIIDWFPHAGLRDALILNHNNSPILDELFWDCMDCWVVTVEDMSTVLADADPGKGFIGLWNIIEAMDSSRTSNNPDSPPVSPFSHWSTSTVPGAPPFFFSKTAAAHGDSNNGSDDPLHGLMGKSCEKQSSGWTPMPLDFILGRKDLARDLFYHLNMQDTVSNWRFDAYLFEKYPELKYPGYESLVANGKSFRRPARKVGPTKMNSRIISLYQRAILGNGVQLATLINQPANNFGR</sequence>
<proteinExistence type="predicted"/>